<dbReference type="EMBL" id="CP069370">
    <property type="protein sequence ID" value="QYZ71783.1"/>
    <property type="molecule type" value="Genomic_DNA"/>
</dbReference>
<dbReference type="InterPro" id="IPR036866">
    <property type="entry name" value="RibonucZ/Hydroxyglut_hydro"/>
</dbReference>
<dbReference type="Gene3D" id="3.60.15.10">
    <property type="entry name" value="Ribonuclease Z/Hydroxyacylglutathione hydrolase-like"/>
    <property type="match status" value="1"/>
</dbReference>
<evidence type="ECO:0000313" key="4">
    <source>
        <dbReference type="Proteomes" id="UP000826300"/>
    </source>
</evidence>
<dbReference type="GO" id="GO:0017001">
    <property type="term" value="P:antibiotic catabolic process"/>
    <property type="evidence" value="ECO:0007669"/>
    <property type="project" value="UniProtKB-ARBA"/>
</dbReference>
<gene>
    <name evidence="3" type="ORF">JO391_09955</name>
</gene>
<reference evidence="3" key="1">
    <citation type="submission" date="2021-02" db="EMBL/GenBank/DDBJ databases">
        <title>Rhodobacter shimadae sp. nov., an aerobic anoxygenic phototrophic bacterium isolated from a hot spring.</title>
        <authorList>
            <person name="Muramatsu S."/>
            <person name="Haruta S."/>
            <person name="Hirose S."/>
            <person name="Hanada S."/>
        </authorList>
    </citation>
    <scope>NUCLEOTIDE SEQUENCE</scope>
    <source>
        <strain evidence="3">N10</strain>
    </source>
</reference>
<dbReference type="InterPro" id="IPR001279">
    <property type="entry name" value="Metallo-B-lactamas"/>
</dbReference>
<evidence type="ECO:0000256" key="1">
    <source>
        <dbReference type="ARBA" id="ARBA00005250"/>
    </source>
</evidence>
<dbReference type="SUPFAM" id="SSF56281">
    <property type="entry name" value="Metallo-hydrolase/oxidoreductase"/>
    <property type="match status" value="1"/>
</dbReference>
<dbReference type="RefSeq" id="WP_220664379.1">
    <property type="nucleotide sequence ID" value="NZ_CP069370.1"/>
</dbReference>
<evidence type="ECO:0000259" key="2">
    <source>
        <dbReference type="SMART" id="SM00849"/>
    </source>
</evidence>
<organism evidence="3 4">
    <name type="scientific">Neotabrizicola shimadae</name>
    <dbReference type="NCBI Taxonomy" id="2807096"/>
    <lineage>
        <taxon>Bacteria</taxon>
        <taxon>Pseudomonadati</taxon>
        <taxon>Pseudomonadota</taxon>
        <taxon>Alphaproteobacteria</taxon>
        <taxon>Rhodobacterales</taxon>
        <taxon>Paracoccaceae</taxon>
        <taxon>Neotabrizicola</taxon>
    </lineage>
</organism>
<sequence length="241" mass="26356">MGWFQTHEVEPGLFLTVEPHVDPMFRANLYTLLGRDADLQLDFGVGVTPLRPALPPTGKPVIAVASHGHVDHVGGFHEFASRWGPEPEAHVFADMAEPGTLQGVFRGWPDALTAQPEPGFRLDQWRLAPAPLTHSLREGDRIELGDRQFTVLILPGHSPGCLALLDERDGLFLTGDAIYDDELVDDIPGASVAEYRQTMARLMEIDFRIGHGGHGPAFTPARLRQIALAYLAETDGASSVR</sequence>
<dbReference type="Pfam" id="PF00753">
    <property type="entry name" value="Lactamase_B"/>
    <property type="match status" value="1"/>
</dbReference>
<comment type="similarity">
    <text evidence="1">Belongs to the metallo-beta-lactamase superfamily. Class-B beta-lactamase family.</text>
</comment>
<dbReference type="PANTHER" id="PTHR42951:SF4">
    <property type="entry name" value="ACYL-COENZYME A THIOESTERASE MBLAC2"/>
    <property type="match status" value="1"/>
</dbReference>
<keyword evidence="4" id="KW-1185">Reference proteome</keyword>
<name>A0A8G0ZZC7_9RHOB</name>
<proteinExistence type="inferred from homology"/>
<evidence type="ECO:0000313" key="3">
    <source>
        <dbReference type="EMBL" id="QYZ71783.1"/>
    </source>
</evidence>
<dbReference type="KEGG" id="nsm:JO391_09955"/>
<dbReference type="Proteomes" id="UP000826300">
    <property type="component" value="Chromosome"/>
</dbReference>
<dbReference type="InterPro" id="IPR050855">
    <property type="entry name" value="NDM-1-like"/>
</dbReference>
<feature type="domain" description="Metallo-beta-lactamase" evidence="2">
    <location>
        <begin position="26"/>
        <end position="214"/>
    </location>
</feature>
<accession>A0A8G0ZZC7</accession>
<dbReference type="AlphaFoldDB" id="A0A8G0ZZC7"/>
<dbReference type="PANTHER" id="PTHR42951">
    <property type="entry name" value="METALLO-BETA-LACTAMASE DOMAIN-CONTAINING"/>
    <property type="match status" value="1"/>
</dbReference>
<dbReference type="SMART" id="SM00849">
    <property type="entry name" value="Lactamase_B"/>
    <property type="match status" value="1"/>
</dbReference>
<protein>
    <submittedName>
        <fullName evidence="3">MBL fold metallo-hydrolase</fullName>
    </submittedName>
</protein>